<dbReference type="EMBL" id="MHKE01000015">
    <property type="protein sequence ID" value="OGY83082.1"/>
    <property type="molecule type" value="Genomic_DNA"/>
</dbReference>
<name>A0A1G2B1M3_9BACT</name>
<evidence type="ECO:0000256" key="1">
    <source>
        <dbReference type="SAM" id="Phobius"/>
    </source>
</evidence>
<dbReference type="Proteomes" id="UP000179164">
    <property type="component" value="Unassembled WGS sequence"/>
</dbReference>
<keyword evidence="1" id="KW-0812">Transmembrane</keyword>
<comment type="caution">
    <text evidence="2">The sequence shown here is derived from an EMBL/GenBank/DDBJ whole genome shotgun (WGS) entry which is preliminary data.</text>
</comment>
<evidence type="ECO:0000313" key="3">
    <source>
        <dbReference type="Proteomes" id="UP000179164"/>
    </source>
</evidence>
<organism evidence="2 3">
    <name type="scientific">Candidatus Kerfeldbacteria bacterium RIFCSPLOWO2_01_FULL_48_11</name>
    <dbReference type="NCBI Taxonomy" id="1798543"/>
    <lineage>
        <taxon>Bacteria</taxon>
        <taxon>Candidatus Kerfeldiibacteriota</taxon>
    </lineage>
</organism>
<keyword evidence="1" id="KW-1133">Transmembrane helix</keyword>
<proteinExistence type="predicted"/>
<gene>
    <name evidence="2" type="ORF">A2898_02260</name>
</gene>
<keyword evidence="1" id="KW-0472">Membrane</keyword>
<accession>A0A1G2B1M3</accession>
<reference evidence="2 3" key="1">
    <citation type="journal article" date="2016" name="Nat. Commun.">
        <title>Thousands of microbial genomes shed light on interconnected biogeochemical processes in an aquifer system.</title>
        <authorList>
            <person name="Anantharaman K."/>
            <person name="Brown C.T."/>
            <person name="Hug L.A."/>
            <person name="Sharon I."/>
            <person name="Castelle C.J."/>
            <person name="Probst A.J."/>
            <person name="Thomas B.C."/>
            <person name="Singh A."/>
            <person name="Wilkins M.J."/>
            <person name="Karaoz U."/>
            <person name="Brodie E.L."/>
            <person name="Williams K.H."/>
            <person name="Hubbard S.S."/>
            <person name="Banfield J.F."/>
        </authorList>
    </citation>
    <scope>NUCLEOTIDE SEQUENCE [LARGE SCALE GENOMIC DNA]</scope>
</reference>
<dbReference type="STRING" id="1798543.A2898_02260"/>
<evidence type="ECO:0000313" key="2">
    <source>
        <dbReference type="EMBL" id="OGY83082.1"/>
    </source>
</evidence>
<dbReference type="AlphaFoldDB" id="A0A1G2B1M3"/>
<protein>
    <submittedName>
        <fullName evidence="2">Uncharacterized protein</fullName>
    </submittedName>
</protein>
<feature type="transmembrane region" description="Helical" evidence="1">
    <location>
        <begin position="20"/>
        <end position="40"/>
    </location>
</feature>
<sequence length="337" mass="37089">MIGDSPSPQDLGNLIPSRFLWIFFVFICVGVVAVVAWFGYFEPKTRTVTGDESETATEQISQTLTLELQDIESLDSGHYVAWVSDGITSWKAGSFRLRDDGVFVDLDGNVVSHSEFVFAVDRGRTLSRIFVTIEANDDQDDSPSDTEIVTGSLERGRAQLSFSAVDLVESRGSYILLTPTDDPNKDFERSGLWFFVPVNPFRTSLVLNDAPRGWVYEGWVLRAGETISLGRFRSVVGRDSFHGFSGDAEGPAFPGEDLLRNAPERFSGGFPFNLADGSSEVFITLEPDYSGTDPTGDEPFHIRALSDEIPEGLADRIPEIFHGFSRASFPSGTATLK</sequence>